<protein>
    <submittedName>
        <fullName evidence="1">Uncharacterized protein</fullName>
    </submittedName>
</protein>
<proteinExistence type="predicted"/>
<dbReference type="EMBL" id="JAIWYP010000006">
    <property type="protein sequence ID" value="KAH3804725.1"/>
    <property type="molecule type" value="Genomic_DNA"/>
</dbReference>
<comment type="caution">
    <text evidence="1">The sequence shown here is derived from an EMBL/GenBank/DDBJ whole genome shotgun (WGS) entry which is preliminary data.</text>
</comment>
<accession>A0A9D4JAK8</accession>
<gene>
    <name evidence="1" type="ORF">DPMN_133013</name>
</gene>
<keyword evidence="2" id="KW-1185">Reference proteome</keyword>
<name>A0A9D4JAK8_DREPO</name>
<dbReference type="AlphaFoldDB" id="A0A9D4JAK8"/>
<reference evidence="1" key="2">
    <citation type="submission" date="2020-11" db="EMBL/GenBank/DDBJ databases">
        <authorList>
            <person name="McCartney M.A."/>
            <person name="Auch B."/>
            <person name="Kono T."/>
            <person name="Mallez S."/>
            <person name="Becker A."/>
            <person name="Gohl D.M."/>
            <person name="Silverstein K.A.T."/>
            <person name="Koren S."/>
            <person name="Bechman K.B."/>
            <person name="Herman A."/>
            <person name="Abrahante J.E."/>
            <person name="Garbe J."/>
        </authorList>
    </citation>
    <scope>NUCLEOTIDE SEQUENCE</scope>
    <source>
        <strain evidence="1">Duluth1</strain>
        <tissue evidence="1">Whole animal</tissue>
    </source>
</reference>
<evidence type="ECO:0000313" key="1">
    <source>
        <dbReference type="EMBL" id="KAH3804725.1"/>
    </source>
</evidence>
<dbReference type="Proteomes" id="UP000828390">
    <property type="component" value="Unassembled WGS sequence"/>
</dbReference>
<organism evidence="1 2">
    <name type="scientific">Dreissena polymorpha</name>
    <name type="common">Zebra mussel</name>
    <name type="synonym">Mytilus polymorpha</name>
    <dbReference type="NCBI Taxonomy" id="45954"/>
    <lineage>
        <taxon>Eukaryota</taxon>
        <taxon>Metazoa</taxon>
        <taxon>Spiralia</taxon>
        <taxon>Lophotrochozoa</taxon>
        <taxon>Mollusca</taxon>
        <taxon>Bivalvia</taxon>
        <taxon>Autobranchia</taxon>
        <taxon>Heteroconchia</taxon>
        <taxon>Euheterodonta</taxon>
        <taxon>Imparidentia</taxon>
        <taxon>Neoheterodontei</taxon>
        <taxon>Myida</taxon>
        <taxon>Dreissenoidea</taxon>
        <taxon>Dreissenidae</taxon>
        <taxon>Dreissena</taxon>
    </lineage>
</organism>
<reference evidence="1" key="1">
    <citation type="journal article" date="2019" name="bioRxiv">
        <title>The Genome of the Zebra Mussel, Dreissena polymorpha: A Resource for Invasive Species Research.</title>
        <authorList>
            <person name="McCartney M.A."/>
            <person name="Auch B."/>
            <person name="Kono T."/>
            <person name="Mallez S."/>
            <person name="Zhang Y."/>
            <person name="Obille A."/>
            <person name="Becker A."/>
            <person name="Abrahante J.E."/>
            <person name="Garbe J."/>
            <person name="Badalamenti J.P."/>
            <person name="Herman A."/>
            <person name="Mangelson H."/>
            <person name="Liachko I."/>
            <person name="Sullivan S."/>
            <person name="Sone E.D."/>
            <person name="Koren S."/>
            <person name="Silverstein K.A.T."/>
            <person name="Beckman K.B."/>
            <person name="Gohl D.M."/>
        </authorList>
    </citation>
    <scope>NUCLEOTIDE SEQUENCE</scope>
    <source>
        <strain evidence="1">Duluth1</strain>
        <tissue evidence="1">Whole animal</tissue>
    </source>
</reference>
<sequence length="57" mass="6291">MMWLSSFNKQQMQEKTSIVAANSARRGHIINGLKSKVFKTNASNNTPITVQSVALGR</sequence>
<evidence type="ECO:0000313" key="2">
    <source>
        <dbReference type="Proteomes" id="UP000828390"/>
    </source>
</evidence>